<keyword evidence="2 5" id="KW-0812">Transmembrane</keyword>
<name>A0A1Y2HR97_9FUNG</name>
<gene>
    <name evidence="6" type="ORF">BCR44DRAFT_131525</name>
</gene>
<dbReference type="OrthoDB" id="63113at2759"/>
<protein>
    <recommendedName>
        <fullName evidence="5">PRA1 family protein</fullName>
    </recommendedName>
</protein>
<dbReference type="GO" id="GO:0016020">
    <property type="term" value="C:membrane"/>
    <property type="evidence" value="ECO:0007669"/>
    <property type="project" value="UniProtKB-SubCell"/>
</dbReference>
<reference evidence="6 7" key="1">
    <citation type="submission" date="2016-07" db="EMBL/GenBank/DDBJ databases">
        <title>Pervasive Adenine N6-methylation of Active Genes in Fungi.</title>
        <authorList>
            <consortium name="DOE Joint Genome Institute"/>
            <person name="Mondo S.J."/>
            <person name="Dannebaum R.O."/>
            <person name="Kuo R.C."/>
            <person name="Labutti K."/>
            <person name="Haridas S."/>
            <person name="Kuo A."/>
            <person name="Salamov A."/>
            <person name="Ahrendt S.R."/>
            <person name="Lipzen A."/>
            <person name="Sullivan W."/>
            <person name="Andreopoulos W.B."/>
            <person name="Clum A."/>
            <person name="Lindquist E."/>
            <person name="Daum C."/>
            <person name="Ramamoorthy G.K."/>
            <person name="Gryganskyi A."/>
            <person name="Culley D."/>
            <person name="Magnuson J.K."/>
            <person name="James T.Y."/>
            <person name="O'Malley M.A."/>
            <person name="Stajich J.E."/>
            <person name="Spatafora J.W."/>
            <person name="Visel A."/>
            <person name="Grigoriev I.V."/>
        </authorList>
    </citation>
    <scope>NUCLEOTIDE SEQUENCE [LARGE SCALE GENOMIC DNA]</scope>
    <source>
        <strain evidence="6 7">PL171</strain>
    </source>
</reference>
<evidence type="ECO:0000256" key="3">
    <source>
        <dbReference type="ARBA" id="ARBA00022989"/>
    </source>
</evidence>
<evidence type="ECO:0000313" key="6">
    <source>
        <dbReference type="EMBL" id="ORZ36474.1"/>
    </source>
</evidence>
<dbReference type="EMBL" id="MCFL01000017">
    <property type="protein sequence ID" value="ORZ36474.1"/>
    <property type="molecule type" value="Genomic_DNA"/>
</dbReference>
<dbReference type="STRING" id="765915.A0A1Y2HR97"/>
<dbReference type="Pfam" id="PF03208">
    <property type="entry name" value="PRA1"/>
    <property type="match status" value="1"/>
</dbReference>
<sequence>MPPFAAAAAAPLLGTSGAGAAAAAGAALASSQAASRLSGLLPTRWTVQGLREYKDSKFQNWRPVTDFLDVRRIRKPASWDMIKERANANLGYYQTNYVVIFFLICIYSLMTSPFLLFSLAILAIAYHVINSSNSPTLTVLGNTYSTTQLNTYLAVLSIPLLWLGSAASTVFWIVGASLVVIGGHAALLEPPVERAFEESV</sequence>
<keyword evidence="7" id="KW-1185">Reference proteome</keyword>
<evidence type="ECO:0000256" key="5">
    <source>
        <dbReference type="RuleBase" id="RU363107"/>
    </source>
</evidence>
<evidence type="ECO:0000256" key="2">
    <source>
        <dbReference type="ARBA" id="ARBA00022692"/>
    </source>
</evidence>
<dbReference type="AlphaFoldDB" id="A0A1Y2HR97"/>
<comment type="caution">
    <text evidence="6">The sequence shown here is derived from an EMBL/GenBank/DDBJ whole genome shotgun (WGS) entry which is preliminary data.</text>
</comment>
<evidence type="ECO:0000256" key="4">
    <source>
        <dbReference type="ARBA" id="ARBA00023136"/>
    </source>
</evidence>
<accession>A0A1Y2HR97</accession>
<evidence type="ECO:0000256" key="1">
    <source>
        <dbReference type="ARBA" id="ARBA00004141"/>
    </source>
</evidence>
<comment type="similarity">
    <text evidence="5">Belongs to the PRA1 family.</text>
</comment>
<keyword evidence="3 5" id="KW-1133">Transmembrane helix</keyword>
<dbReference type="GO" id="GO:0005794">
    <property type="term" value="C:Golgi apparatus"/>
    <property type="evidence" value="ECO:0007669"/>
    <property type="project" value="TreeGrafter"/>
</dbReference>
<proteinExistence type="inferred from homology"/>
<evidence type="ECO:0000313" key="7">
    <source>
        <dbReference type="Proteomes" id="UP000193411"/>
    </source>
</evidence>
<dbReference type="InterPro" id="IPR004895">
    <property type="entry name" value="Prenylated_rab_accept_PRA1"/>
</dbReference>
<dbReference type="PANTHER" id="PTHR19317">
    <property type="entry name" value="PRENYLATED RAB ACCEPTOR 1-RELATED"/>
    <property type="match status" value="1"/>
</dbReference>
<feature type="transmembrane region" description="Helical" evidence="5">
    <location>
        <begin position="97"/>
        <end position="126"/>
    </location>
</feature>
<dbReference type="PANTHER" id="PTHR19317:SF0">
    <property type="entry name" value="PRENYLATED RAB ACCEPTOR PROTEIN 1"/>
    <property type="match status" value="1"/>
</dbReference>
<keyword evidence="4 5" id="KW-0472">Membrane</keyword>
<organism evidence="6 7">
    <name type="scientific">Catenaria anguillulae PL171</name>
    <dbReference type="NCBI Taxonomy" id="765915"/>
    <lineage>
        <taxon>Eukaryota</taxon>
        <taxon>Fungi</taxon>
        <taxon>Fungi incertae sedis</taxon>
        <taxon>Blastocladiomycota</taxon>
        <taxon>Blastocladiomycetes</taxon>
        <taxon>Blastocladiales</taxon>
        <taxon>Catenariaceae</taxon>
        <taxon>Catenaria</taxon>
    </lineage>
</organism>
<dbReference type="Proteomes" id="UP000193411">
    <property type="component" value="Unassembled WGS sequence"/>
</dbReference>
<feature type="transmembrane region" description="Helical" evidence="5">
    <location>
        <begin position="147"/>
        <end position="164"/>
    </location>
</feature>
<comment type="subcellular location">
    <subcellularLocation>
        <location evidence="1 5">Membrane</location>
        <topology evidence="1 5">Multi-pass membrane protein</topology>
    </subcellularLocation>
</comment>